<accession>A0A060Y8D4</accession>
<dbReference type="PANTHER" id="PTHR37456:SF4">
    <property type="entry name" value="COLLAGEN ALPHA-1(XXIII) CHAIN"/>
    <property type="match status" value="1"/>
</dbReference>
<dbReference type="InterPro" id="IPR050938">
    <property type="entry name" value="Collagen_Structural_Proteins"/>
</dbReference>
<sequence length="71" mass="7238">MLTESISLALSLSLQGDRGTMGKRGLKGGKGEQGPPGLDQPCPVGQDGLPIPGCWHKVSGDLNVQCGLIPA</sequence>
<feature type="region of interest" description="Disordered" evidence="1">
    <location>
        <begin position="17"/>
        <end position="44"/>
    </location>
</feature>
<gene>
    <name evidence="2" type="ORF">GSONMT00020544001</name>
</gene>
<protein>
    <submittedName>
        <fullName evidence="2">Uncharacterized protein</fullName>
    </submittedName>
</protein>
<evidence type="ECO:0000256" key="1">
    <source>
        <dbReference type="SAM" id="MobiDB-lite"/>
    </source>
</evidence>
<organism evidence="2 3">
    <name type="scientific">Oncorhynchus mykiss</name>
    <name type="common">Rainbow trout</name>
    <name type="synonym">Salmo gairdneri</name>
    <dbReference type="NCBI Taxonomy" id="8022"/>
    <lineage>
        <taxon>Eukaryota</taxon>
        <taxon>Metazoa</taxon>
        <taxon>Chordata</taxon>
        <taxon>Craniata</taxon>
        <taxon>Vertebrata</taxon>
        <taxon>Euteleostomi</taxon>
        <taxon>Actinopterygii</taxon>
        <taxon>Neopterygii</taxon>
        <taxon>Teleostei</taxon>
        <taxon>Protacanthopterygii</taxon>
        <taxon>Salmoniformes</taxon>
        <taxon>Salmonidae</taxon>
        <taxon>Salmoninae</taxon>
        <taxon>Oncorhynchus</taxon>
    </lineage>
</organism>
<dbReference type="PaxDb" id="8022-A0A060Y8D4"/>
<evidence type="ECO:0000313" key="2">
    <source>
        <dbReference type="EMBL" id="CDQ88193.1"/>
    </source>
</evidence>
<name>A0A060Y8D4_ONCMY</name>
<proteinExistence type="predicted"/>
<dbReference type="PANTHER" id="PTHR37456">
    <property type="entry name" value="SI:CH211-266K2.1"/>
    <property type="match status" value="1"/>
</dbReference>
<reference evidence="2" key="1">
    <citation type="journal article" date="2014" name="Nat. Commun.">
        <title>The rainbow trout genome provides novel insights into evolution after whole-genome duplication in vertebrates.</title>
        <authorList>
            <person name="Berthelot C."/>
            <person name="Brunet F."/>
            <person name="Chalopin D."/>
            <person name="Juanchich A."/>
            <person name="Bernard M."/>
            <person name="Noel B."/>
            <person name="Bento P."/>
            <person name="Da Silva C."/>
            <person name="Labadie K."/>
            <person name="Alberti A."/>
            <person name="Aury J.M."/>
            <person name="Louis A."/>
            <person name="Dehais P."/>
            <person name="Bardou P."/>
            <person name="Montfort J."/>
            <person name="Klopp C."/>
            <person name="Cabau C."/>
            <person name="Gaspin C."/>
            <person name="Thorgaard G.H."/>
            <person name="Boussaha M."/>
            <person name="Quillet E."/>
            <person name="Guyomard R."/>
            <person name="Galiana D."/>
            <person name="Bobe J."/>
            <person name="Volff J.N."/>
            <person name="Genet C."/>
            <person name="Wincker P."/>
            <person name="Jaillon O."/>
            <person name="Roest Crollius H."/>
            <person name="Guiguen Y."/>
        </authorList>
    </citation>
    <scope>NUCLEOTIDE SEQUENCE [LARGE SCALE GENOMIC DNA]</scope>
</reference>
<dbReference type="Proteomes" id="UP000193380">
    <property type="component" value="Unassembled WGS sequence"/>
</dbReference>
<evidence type="ECO:0000313" key="3">
    <source>
        <dbReference type="Proteomes" id="UP000193380"/>
    </source>
</evidence>
<dbReference type="STRING" id="8022.A0A060Y8D4"/>
<dbReference type="EMBL" id="FR908440">
    <property type="protein sequence ID" value="CDQ88193.1"/>
    <property type="molecule type" value="Genomic_DNA"/>
</dbReference>
<reference evidence="2" key="2">
    <citation type="submission" date="2014-03" db="EMBL/GenBank/DDBJ databases">
        <authorList>
            <person name="Genoscope - CEA"/>
        </authorList>
    </citation>
    <scope>NUCLEOTIDE SEQUENCE</scope>
</reference>
<dbReference type="AlphaFoldDB" id="A0A060Y8D4"/>